<reference evidence="3" key="1">
    <citation type="submission" date="2017-09" db="EMBL/GenBank/DDBJ databases">
        <authorList>
            <person name="Feng G."/>
            <person name="Zhu H."/>
        </authorList>
    </citation>
    <scope>NUCLEOTIDE SEQUENCE [LARGE SCALE GENOMIC DNA]</scope>
    <source>
        <strain evidence="3">1PNM-20</strain>
    </source>
</reference>
<dbReference type="Pfam" id="PF13432">
    <property type="entry name" value="TPR_16"/>
    <property type="match status" value="3"/>
</dbReference>
<accession>A0A2A2SD90</accession>
<dbReference type="Pfam" id="PF14559">
    <property type="entry name" value="TPR_19"/>
    <property type="match status" value="1"/>
</dbReference>
<sequence>MAEATYPLLRRRRRRFKWKLPRLHRRARPIAIALLAFLGVMAGVYSATRPAPVDMAQALAASRRTLAEGNYNAARHNAQAALRTDGNSVEAQLLLARAFLELEDGGAAQAALTRARELGVPAGALHHLVAHALVLQGDAVGAMRELDHAPAEHAGYAARIRARAFAAQGRRGAALETLEALVRSDPNDARAWADLGRLRFSGGEVGAADEAASRAATLSPHDPHALTLKGELVRARFGQLASLPWFEAALRRDAYHYPALIEYAATLGELGRHRDMLAAARAAALAEPGAPQPLYLQAVLAARAGNHELARAVLGRAGSDVESMPGGALLAGALEYAAGRYGGAVERWRALLERQPMNLRVRSLLAAALLRSGEAGAALDVLGPVLERADADPYALSVAARAAEARGDRVRAAALLDRAARGGQAPAAVFASPDAPVALAAAAASRPNDPTFALGLIRGLADGGRGAAAVQTAQALVRAAPGAPAAHVALGDAHAALGRWGQAADAYRRAADLRFDEPTLLRLVDALGRAKRIDEAAAALSLFLSQNPHSLLGQRLLGQWQLGTGDVEAAIETLEGVRARIGATDAGLLAELSRAYAADGDGTVARRYGAAAYRLTPMNPAVVASYAAALEADGNPKGAAQLRAKLARL</sequence>
<dbReference type="AlphaFoldDB" id="A0A2A2SD90"/>
<dbReference type="Proteomes" id="UP000218151">
    <property type="component" value="Unassembled WGS sequence"/>
</dbReference>
<dbReference type="RefSeq" id="WP_095999043.1">
    <property type="nucleotide sequence ID" value="NZ_NSLI01000004.1"/>
</dbReference>
<protein>
    <recommendedName>
        <fullName evidence="4">Tetratricopeptide repeat protein</fullName>
    </recommendedName>
</protein>
<organism evidence="2 3">
    <name type="scientific">Sphingomonas lenta</name>
    <dbReference type="NCBI Taxonomy" id="1141887"/>
    <lineage>
        <taxon>Bacteria</taxon>
        <taxon>Pseudomonadati</taxon>
        <taxon>Pseudomonadota</taxon>
        <taxon>Alphaproteobacteria</taxon>
        <taxon>Sphingomonadales</taxon>
        <taxon>Sphingomonadaceae</taxon>
        <taxon>Sphingomonas</taxon>
    </lineage>
</organism>
<feature type="repeat" description="TPR" evidence="1">
    <location>
        <begin position="484"/>
        <end position="517"/>
    </location>
</feature>
<dbReference type="SMART" id="SM00028">
    <property type="entry name" value="TPR"/>
    <property type="match status" value="4"/>
</dbReference>
<dbReference type="PANTHER" id="PTHR12558">
    <property type="entry name" value="CELL DIVISION CYCLE 16,23,27"/>
    <property type="match status" value="1"/>
</dbReference>
<dbReference type="Gene3D" id="1.25.40.10">
    <property type="entry name" value="Tetratricopeptide repeat domain"/>
    <property type="match status" value="5"/>
</dbReference>
<gene>
    <name evidence="2" type="ORF">CKY28_14400</name>
</gene>
<keyword evidence="1" id="KW-0802">TPR repeat</keyword>
<name>A0A2A2SD90_9SPHN</name>
<dbReference type="SUPFAM" id="SSF48452">
    <property type="entry name" value="TPR-like"/>
    <property type="match status" value="3"/>
</dbReference>
<evidence type="ECO:0000256" key="1">
    <source>
        <dbReference type="PROSITE-ProRule" id="PRU00339"/>
    </source>
</evidence>
<evidence type="ECO:0000313" key="2">
    <source>
        <dbReference type="EMBL" id="PAX07219.1"/>
    </source>
</evidence>
<comment type="caution">
    <text evidence="2">The sequence shown here is derived from an EMBL/GenBank/DDBJ whole genome shotgun (WGS) entry which is preliminary data.</text>
</comment>
<dbReference type="PANTHER" id="PTHR12558:SF33">
    <property type="entry name" value="BLL7664 PROTEIN"/>
    <property type="match status" value="1"/>
</dbReference>
<dbReference type="OrthoDB" id="7259535at2"/>
<dbReference type="InterPro" id="IPR011990">
    <property type="entry name" value="TPR-like_helical_dom_sf"/>
</dbReference>
<dbReference type="InterPro" id="IPR019734">
    <property type="entry name" value="TPR_rpt"/>
</dbReference>
<feature type="repeat" description="TPR" evidence="1">
    <location>
        <begin position="189"/>
        <end position="222"/>
    </location>
</feature>
<evidence type="ECO:0008006" key="4">
    <source>
        <dbReference type="Google" id="ProtNLM"/>
    </source>
</evidence>
<proteinExistence type="predicted"/>
<keyword evidence="3" id="KW-1185">Reference proteome</keyword>
<dbReference type="PROSITE" id="PS50005">
    <property type="entry name" value="TPR"/>
    <property type="match status" value="2"/>
</dbReference>
<evidence type="ECO:0000313" key="3">
    <source>
        <dbReference type="Proteomes" id="UP000218151"/>
    </source>
</evidence>
<dbReference type="EMBL" id="NSLI01000004">
    <property type="protein sequence ID" value="PAX07219.1"/>
    <property type="molecule type" value="Genomic_DNA"/>
</dbReference>